<reference evidence="1 2" key="1">
    <citation type="journal article" date="2018" name="Antonie Van Leeuwenhoek">
        <title>Larkinella terrae sp. nov., isolated from soil on Jeju Island, South Korea.</title>
        <authorList>
            <person name="Ten L.N."/>
            <person name="Jeon J."/>
            <person name="Park S.J."/>
            <person name="Park S."/>
            <person name="Lee S.Y."/>
            <person name="Kim M.K."/>
            <person name="Jung H.Y."/>
        </authorList>
    </citation>
    <scope>NUCLEOTIDE SEQUENCE [LARGE SCALE GENOMIC DNA]</scope>
    <source>
        <strain evidence="1 2">KCTC 52001</strain>
    </source>
</reference>
<dbReference type="AlphaFoldDB" id="A0A7K0EL55"/>
<evidence type="ECO:0000313" key="1">
    <source>
        <dbReference type="EMBL" id="MRS62271.1"/>
    </source>
</evidence>
<dbReference type="Proteomes" id="UP000441754">
    <property type="component" value="Unassembled WGS sequence"/>
</dbReference>
<name>A0A7K0EL55_9BACT</name>
<proteinExistence type="predicted"/>
<gene>
    <name evidence="1" type="ORF">GJJ30_13305</name>
</gene>
<organism evidence="1 2">
    <name type="scientific">Larkinella terrae</name>
    <dbReference type="NCBI Taxonomy" id="2025311"/>
    <lineage>
        <taxon>Bacteria</taxon>
        <taxon>Pseudomonadati</taxon>
        <taxon>Bacteroidota</taxon>
        <taxon>Cytophagia</taxon>
        <taxon>Cytophagales</taxon>
        <taxon>Spirosomataceae</taxon>
        <taxon>Larkinella</taxon>
    </lineage>
</organism>
<evidence type="ECO:0008006" key="3">
    <source>
        <dbReference type="Google" id="ProtNLM"/>
    </source>
</evidence>
<protein>
    <recommendedName>
        <fullName evidence="3">TIGR02646 family protein</fullName>
    </recommendedName>
</protein>
<dbReference type="EMBL" id="WJXZ01000007">
    <property type="protein sequence ID" value="MRS62271.1"/>
    <property type="molecule type" value="Genomic_DNA"/>
</dbReference>
<sequence length="250" mass="29189">MINIDRTPESPQSLTSIEIQHYLDSLEAYKEDQQLPKDQQTISKPVSKESWRGTDLFERFDNEFHAKCYLTEQKFVTSWAMDVEHFVSRTENPNLTYTWSNLYPAEHAANMMKPRRTPVGGYLDPCNPLDDVESELLYLIDFGGQAVHFQAQDRKNQKAVNTANLLKHLHNGSSPETINRTKDLRFAIYKKYEEVLRWMNKWRVAEKQGNAEEEFKAKSVLQGLLSRRSAFTMLMRSIETVKDLPDDFFD</sequence>
<dbReference type="RefSeq" id="WP_154175655.1">
    <property type="nucleotide sequence ID" value="NZ_WJXZ01000007.1"/>
</dbReference>
<keyword evidence="2" id="KW-1185">Reference proteome</keyword>
<dbReference type="OrthoDB" id="879809at2"/>
<evidence type="ECO:0000313" key="2">
    <source>
        <dbReference type="Proteomes" id="UP000441754"/>
    </source>
</evidence>
<accession>A0A7K0EL55</accession>
<comment type="caution">
    <text evidence="1">The sequence shown here is derived from an EMBL/GenBank/DDBJ whole genome shotgun (WGS) entry which is preliminary data.</text>
</comment>